<evidence type="ECO:0000256" key="6">
    <source>
        <dbReference type="SAM" id="Phobius"/>
    </source>
</evidence>
<proteinExistence type="inferred from homology"/>
<dbReference type="EMBL" id="BAAARI010000015">
    <property type="protein sequence ID" value="GAA2583900.1"/>
    <property type="molecule type" value="Genomic_DNA"/>
</dbReference>
<dbReference type="PANTHER" id="PTHR32322">
    <property type="entry name" value="INNER MEMBRANE TRANSPORTER"/>
    <property type="match status" value="1"/>
</dbReference>
<sequence length="312" mass="32322">MLFGLLGLLWGGSFLLIKISLDGLTPAQVGLSRLALGAVTLTVVMVVTRRPWPRGRRVLGHLTVVAVLLFVLPVALYSWAGQFLPSSLSAVLNATTPLMTLIVSAIALRSERLTARKVAGVLLGAAGITGVLAPWQNPASPGGLATAAGEPLFWVAVTACLAATLCYGGAYVWMRRFLLPAAATATYDPVSLTATQLLIATALTAAVTPWSGVFASSPELSLPVVVSMLVLGVLCTGLGYLWNTTITARWGAVRASQVTYLTPLVGIALGAAILAEPITWNQLAGTAAVLCGIALTRPTGTARKNQAKTGRA</sequence>
<dbReference type="Proteomes" id="UP001500274">
    <property type="component" value="Unassembled WGS sequence"/>
</dbReference>
<feature type="transmembrane region" description="Helical" evidence="6">
    <location>
        <begin position="86"/>
        <end position="106"/>
    </location>
</feature>
<feature type="transmembrane region" description="Helical" evidence="6">
    <location>
        <begin position="220"/>
        <end position="243"/>
    </location>
</feature>
<evidence type="ECO:0000256" key="4">
    <source>
        <dbReference type="ARBA" id="ARBA00022989"/>
    </source>
</evidence>
<comment type="similarity">
    <text evidence="2">Belongs to the EamA transporter family.</text>
</comment>
<keyword evidence="4 6" id="KW-1133">Transmembrane helix</keyword>
<dbReference type="InterPro" id="IPR037185">
    <property type="entry name" value="EmrE-like"/>
</dbReference>
<name>A0ABN3PGZ9_9MICO</name>
<evidence type="ECO:0000256" key="3">
    <source>
        <dbReference type="ARBA" id="ARBA00022692"/>
    </source>
</evidence>
<evidence type="ECO:0000256" key="1">
    <source>
        <dbReference type="ARBA" id="ARBA00004141"/>
    </source>
</evidence>
<feature type="domain" description="EamA" evidence="7">
    <location>
        <begin position="5"/>
        <end position="132"/>
    </location>
</feature>
<organism evidence="8 9">
    <name type="scientific">Microbacterium binotii</name>
    <dbReference type="NCBI Taxonomy" id="462710"/>
    <lineage>
        <taxon>Bacteria</taxon>
        <taxon>Bacillati</taxon>
        <taxon>Actinomycetota</taxon>
        <taxon>Actinomycetes</taxon>
        <taxon>Micrococcales</taxon>
        <taxon>Microbacteriaceae</taxon>
        <taxon>Microbacterium</taxon>
    </lineage>
</organism>
<dbReference type="SUPFAM" id="SSF103481">
    <property type="entry name" value="Multidrug resistance efflux transporter EmrE"/>
    <property type="match status" value="2"/>
</dbReference>
<feature type="transmembrane region" description="Helical" evidence="6">
    <location>
        <begin position="186"/>
        <end position="208"/>
    </location>
</feature>
<dbReference type="PANTHER" id="PTHR32322:SF9">
    <property type="entry name" value="AMINO-ACID METABOLITE EFFLUX PUMP-RELATED"/>
    <property type="match status" value="1"/>
</dbReference>
<keyword evidence="3 6" id="KW-0812">Transmembrane</keyword>
<evidence type="ECO:0000313" key="8">
    <source>
        <dbReference type="EMBL" id="GAA2583900.1"/>
    </source>
</evidence>
<accession>A0ABN3PGZ9</accession>
<evidence type="ECO:0000256" key="5">
    <source>
        <dbReference type="ARBA" id="ARBA00023136"/>
    </source>
</evidence>
<gene>
    <name evidence="8" type="ORF">GCM10009862_23770</name>
</gene>
<dbReference type="InterPro" id="IPR050638">
    <property type="entry name" value="AA-Vitamin_Transporters"/>
</dbReference>
<feature type="transmembrane region" description="Helical" evidence="6">
    <location>
        <begin position="255"/>
        <end position="274"/>
    </location>
</feature>
<evidence type="ECO:0000259" key="7">
    <source>
        <dbReference type="Pfam" id="PF00892"/>
    </source>
</evidence>
<feature type="transmembrane region" description="Helical" evidence="6">
    <location>
        <begin position="59"/>
        <end position="80"/>
    </location>
</feature>
<feature type="transmembrane region" description="Helical" evidence="6">
    <location>
        <begin position="31"/>
        <end position="47"/>
    </location>
</feature>
<comment type="caution">
    <text evidence="8">The sequence shown here is derived from an EMBL/GenBank/DDBJ whole genome shotgun (WGS) entry which is preliminary data.</text>
</comment>
<comment type="subcellular location">
    <subcellularLocation>
        <location evidence="1">Membrane</location>
        <topology evidence="1">Multi-pass membrane protein</topology>
    </subcellularLocation>
</comment>
<dbReference type="InterPro" id="IPR000620">
    <property type="entry name" value="EamA_dom"/>
</dbReference>
<feature type="transmembrane region" description="Helical" evidence="6">
    <location>
        <begin position="152"/>
        <end position="174"/>
    </location>
</feature>
<keyword evidence="9" id="KW-1185">Reference proteome</keyword>
<evidence type="ECO:0000313" key="9">
    <source>
        <dbReference type="Proteomes" id="UP001500274"/>
    </source>
</evidence>
<keyword evidence="5 6" id="KW-0472">Membrane</keyword>
<reference evidence="8 9" key="1">
    <citation type="journal article" date="2019" name="Int. J. Syst. Evol. Microbiol.">
        <title>The Global Catalogue of Microorganisms (GCM) 10K type strain sequencing project: providing services to taxonomists for standard genome sequencing and annotation.</title>
        <authorList>
            <consortium name="The Broad Institute Genomics Platform"/>
            <consortium name="The Broad Institute Genome Sequencing Center for Infectious Disease"/>
            <person name="Wu L."/>
            <person name="Ma J."/>
        </authorList>
    </citation>
    <scope>NUCLEOTIDE SEQUENCE [LARGE SCALE GENOMIC DNA]</scope>
    <source>
        <strain evidence="8 9">JCM 16365</strain>
    </source>
</reference>
<evidence type="ECO:0000256" key="2">
    <source>
        <dbReference type="ARBA" id="ARBA00007362"/>
    </source>
</evidence>
<feature type="domain" description="EamA" evidence="7">
    <location>
        <begin position="156"/>
        <end position="296"/>
    </location>
</feature>
<dbReference type="Pfam" id="PF00892">
    <property type="entry name" value="EamA"/>
    <property type="match status" value="2"/>
</dbReference>
<protein>
    <submittedName>
        <fullName evidence="8">DMT family transporter</fullName>
    </submittedName>
</protein>
<feature type="transmembrane region" description="Helical" evidence="6">
    <location>
        <begin position="118"/>
        <end position="136"/>
    </location>
</feature>